<keyword evidence="3" id="KW-1185">Reference proteome</keyword>
<dbReference type="Proteomes" id="UP000265520">
    <property type="component" value="Unassembled WGS sequence"/>
</dbReference>
<evidence type="ECO:0000313" key="3">
    <source>
        <dbReference type="Proteomes" id="UP000265520"/>
    </source>
</evidence>
<reference evidence="2 3" key="1">
    <citation type="journal article" date="2018" name="Front. Plant Sci.">
        <title>Red Clover (Trifolium pratense) and Zigzag Clover (T. medium) - A Picture of Genomic Similarities and Differences.</title>
        <authorList>
            <person name="Dluhosova J."/>
            <person name="Istvanek J."/>
            <person name="Nedelnik J."/>
            <person name="Repkova J."/>
        </authorList>
    </citation>
    <scope>NUCLEOTIDE SEQUENCE [LARGE SCALE GENOMIC DNA]</scope>
    <source>
        <strain evidence="3">cv. 10/8</strain>
        <tissue evidence="2">Leaf</tissue>
    </source>
</reference>
<evidence type="ECO:0000313" key="2">
    <source>
        <dbReference type="EMBL" id="MCH90253.1"/>
    </source>
</evidence>
<evidence type="ECO:0000256" key="1">
    <source>
        <dbReference type="SAM" id="MobiDB-lite"/>
    </source>
</evidence>
<gene>
    <name evidence="2" type="ORF">A2U01_0011166</name>
</gene>
<proteinExistence type="predicted"/>
<feature type="region of interest" description="Disordered" evidence="1">
    <location>
        <begin position="1"/>
        <end position="21"/>
    </location>
</feature>
<comment type="caution">
    <text evidence="2">The sequence shown here is derived from an EMBL/GenBank/DDBJ whole genome shotgun (WGS) entry which is preliminary data.</text>
</comment>
<name>A0A392MSF7_9FABA</name>
<sequence>YLKLKSSSQYNQTPSNPPEERSILNAEFSGVVCGLIYNYVI</sequence>
<protein>
    <submittedName>
        <fullName evidence="2">Uncharacterized protein</fullName>
    </submittedName>
</protein>
<organism evidence="2 3">
    <name type="scientific">Trifolium medium</name>
    <dbReference type="NCBI Taxonomy" id="97028"/>
    <lineage>
        <taxon>Eukaryota</taxon>
        <taxon>Viridiplantae</taxon>
        <taxon>Streptophyta</taxon>
        <taxon>Embryophyta</taxon>
        <taxon>Tracheophyta</taxon>
        <taxon>Spermatophyta</taxon>
        <taxon>Magnoliopsida</taxon>
        <taxon>eudicotyledons</taxon>
        <taxon>Gunneridae</taxon>
        <taxon>Pentapetalae</taxon>
        <taxon>rosids</taxon>
        <taxon>fabids</taxon>
        <taxon>Fabales</taxon>
        <taxon>Fabaceae</taxon>
        <taxon>Papilionoideae</taxon>
        <taxon>50 kb inversion clade</taxon>
        <taxon>NPAAA clade</taxon>
        <taxon>Hologalegina</taxon>
        <taxon>IRL clade</taxon>
        <taxon>Trifolieae</taxon>
        <taxon>Trifolium</taxon>
    </lineage>
</organism>
<feature type="compositionally biased region" description="Polar residues" evidence="1">
    <location>
        <begin position="1"/>
        <end position="14"/>
    </location>
</feature>
<dbReference type="AlphaFoldDB" id="A0A392MSF7"/>
<dbReference type="EMBL" id="LXQA010017930">
    <property type="protein sequence ID" value="MCH90253.1"/>
    <property type="molecule type" value="Genomic_DNA"/>
</dbReference>
<feature type="non-terminal residue" evidence="2">
    <location>
        <position position="1"/>
    </location>
</feature>
<accession>A0A392MSF7</accession>